<keyword evidence="2" id="KW-1185">Reference proteome</keyword>
<reference evidence="1 2" key="1">
    <citation type="journal article" date="2022" name="DNA Res.">
        <title>Chromosomal-level genome assembly of the orchid tree Bauhinia variegata (Leguminosae; Cercidoideae) supports the allotetraploid origin hypothesis of Bauhinia.</title>
        <authorList>
            <person name="Zhong Y."/>
            <person name="Chen Y."/>
            <person name="Zheng D."/>
            <person name="Pang J."/>
            <person name="Liu Y."/>
            <person name="Luo S."/>
            <person name="Meng S."/>
            <person name="Qian L."/>
            <person name="Wei D."/>
            <person name="Dai S."/>
            <person name="Zhou R."/>
        </authorList>
    </citation>
    <scope>NUCLEOTIDE SEQUENCE [LARGE SCALE GENOMIC DNA]</scope>
    <source>
        <strain evidence="1">BV-YZ2020</strain>
    </source>
</reference>
<evidence type="ECO:0000313" key="2">
    <source>
        <dbReference type="Proteomes" id="UP000828941"/>
    </source>
</evidence>
<organism evidence="1 2">
    <name type="scientific">Bauhinia variegata</name>
    <name type="common">Purple orchid tree</name>
    <name type="synonym">Phanera variegata</name>
    <dbReference type="NCBI Taxonomy" id="167791"/>
    <lineage>
        <taxon>Eukaryota</taxon>
        <taxon>Viridiplantae</taxon>
        <taxon>Streptophyta</taxon>
        <taxon>Embryophyta</taxon>
        <taxon>Tracheophyta</taxon>
        <taxon>Spermatophyta</taxon>
        <taxon>Magnoliopsida</taxon>
        <taxon>eudicotyledons</taxon>
        <taxon>Gunneridae</taxon>
        <taxon>Pentapetalae</taxon>
        <taxon>rosids</taxon>
        <taxon>fabids</taxon>
        <taxon>Fabales</taxon>
        <taxon>Fabaceae</taxon>
        <taxon>Cercidoideae</taxon>
        <taxon>Cercideae</taxon>
        <taxon>Bauhiniinae</taxon>
        <taxon>Bauhinia</taxon>
    </lineage>
</organism>
<gene>
    <name evidence="1" type="ORF">L6164_020711</name>
</gene>
<dbReference type="EMBL" id="CM039433">
    <property type="protein sequence ID" value="KAI4328352.1"/>
    <property type="molecule type" value="Genomic_DNA"/>
</dbReference>
<protein>
    <submittedName>
        <fullName evidence="1">Uncharacterized protein</fullName>
    </submittedName>
</protein>
<evidence type="ECO:0000313" key="1">
    <source>
        <dbReference type="EMBL" id="KAI4328352.1"/>
    </source>
</evidence>
<name>A0ACB9MXK0_BAUVA</name>
<sequence length="109" mass="12555">MWRHLWMLKTPSKLKIFLQKALYDAIPSNLAIHKRVQLREANCQTRCGIDEYTLHVLTQCPRAAGAWFSSKFFLRPELISGENFKDWWCGLCEINLMSLALSALGNLEG</sequence>
<proteinExistence type="predicted"/>
<comment type="caution">
    <text evidence="1">The sequence shown here is derived from an EMBL/GenBank/DDBJ whole genome shotgun (WGS) entry which is preliminary data.</text>
</comment>
<accession>A0ACB9MXK0</accession>
<dbReference type="Proteomes" id="UP000828941">
    <property type="component" value="Chromosome 8"/>
</dbReference>